<evidence type="ECO:0000259" key="6">
    <source>
        <dbReference type="PROSITE" id="PS50043"/>
    </source>
</evidence>
<feature type="modified residue" description="4-aspartylphosphate" evidence="5">
    <location>
        <position position="54"/>
    </location>
</feature>
<evidence type="ECO:0000256" key="2">
    <source>
        <dbReference type="ARBA" id="ARBA00023015"/>
    </source>
</evidence>
<dbReference type="PRINTS" id="PR00038">
    <property type="entry name" value="HTHLUXR"/>
</dbReference>
<feature type="domain" description="HTH luxR-type" evidence="6">
    <location>
        <begin position="142"/>
        <end position="207"/>
    </location>
</feature>
<keyword evidence="2" id="KW-0805">Transcription regulation</keyword>
<dbReference type="GO" id="GO:0000160">
    <property type="term" value="P:phosphorelay signal transduction system"/>
    <property type="evidence" value="ECO:0007669"/>
    <property type="project" value="InterPro"/>
</dbReference>
<evidence type="ECO:0000313" key="9">
    <source>
        <dbReference type="Proteomes" id="UP000192042"/>
    </source>
</evidence>
<evidence type="ECO:0000256" key="1">
    <source>
        <dbReference type="ARBA" id="ARBA00022553"/>
    </source>
</evidence>
<reference evidence="8 9" key="1">
    <citation type="submission" date="2017-03" db="EMBL/GenBank/DDBJ databases">
        <authorList>
            <person name="Afonso C.L."/>
            <person name="Miller P.J."/>
            <person name="Scott M.A."/>
            <person name="Spackman E."/>
            <person name="Goraichik I."/>
            <person name="Dimitrov K.M."/>
            <person name="Suarez D.L."/>
            <person name="Swayne D.E."/>
        </authorList>
    </citation>
    <scope>NUCLEOTIDE SEQUENCE [LARGE SCALE GENOMIC DNA]</scope>
    <source>
        <strain evidence="8">Genome sequencing of Nitrospira japonica strain NJ11</strain>
    </source>
</reference>
<dbReference type="GO" id="GO:0006355">
    <property type="term" value="P:regulation of DNA-templated transcription"/>
    <property type="evidence" value="ECO:0007669"/>
    <property type="project" value="InterPro"/>
</dbReference>
<sequence length="216" mass="24023">MQRPRVLFADDHRLLVEACTKLLEAECDVVGSAADGRTLLLMARGLRPDVVVLDIGMPLLNGLDAGRQLKAMMPEIKLVFLTMNEDADLTAEAFRIGASGYLLKSSAASELSGAIRAAMEDKTYIGSRMTGKIVQAYIEPGRRSMPSRLTLRQREVLQLLAEGYSMKEAANILDVTPRTVAFHKYRIMEQFQVKNNAELYQFAVKQSLIPASPRRH</sequence>
<dbReference type="KEGG" id="nja:NSJP_2849"/>
<evidence type="ECO:0000313" key="8">
    <source>
        <dbReference type="EMBL" id="SLM49016.1"/>
    </source>
</evidence>
<dbReference type="InterPro" id="IPR001789">
    <property type="entry name" value="Sig_transdc_resp-reg_receiver"/>
</dbReference>
<dbReference type="PROSITE" id="PS50110">
    <property type="entry name" value="RESPONSE_REGULATORY"/>
    <property type="match status" value="1"/>
</dbReference>
<dbReference type="CDD" id="cd17535">
    <property type="entry name" value="REC_NarL-like"/>
    <property type="match status" value="1"/>
</dbReference>
<evidence type="ECO:0000259" key="7">
    <source>
        <dbReference type="PROSITE" id="PS50110"/>
    </source>
</evidence>
<evidence type="ECO:0000256" key="4">
    <source>
        <dbReference type="ARBA" id="ARBA00023163"/>
    </source>
</evidence>
<keyword evidence="9" id="KW-1185">Reference proteome</keyword>
<dbReference type="InterPro" id="IPR058245">
    <property type="entry name" value="NreC/VraR/RcsB-like_REC"/>
</dbReference>
<dbReference type="RefSeq" id="WP_080887319.1">
    <property type="nucleotide sequence ID" value="NZ_LT828648.1"/>
</dbReference>
<dbReference type="STRING" id="1325564.NSJP_2849"/>
<evidence type="ECO:0000256" key="3">
    <source>
        <dbReference type="ARBA" id="ARBA00023125"/>
    </source>
</evidence>
<dbReference type="InterPro" id="IPR016032">
    <property type="entry name" value="Sig_transdc_resp-reg_C-effctor"/>
</dbReference>
<gene>
    <name evidence="8" type="ORF">NSJP_2849</name>
</gene>
<dbReference type="SUPFAM" id="SSF46894">
    <property type="entry name" value="C-terminal effector domain of the bipartite response regulators"/>
    <property type="match status" value="1"/>
</dbReference>
<keyword evidence="1 5" id="KW-0597">Phosphoprotein</keyword>
<dbReference type="EMBL" id="LT828648">
    <property type="protein sequence ID" value="SLM49016.1"/>
    <property type="molecule type" value="Genomic_DNA"/>
</dbReference>
<dbReference type="Proteomes" id="UP000192042">
    <property type="component" value="Chromosome I"/>
</dbReference>
<evidence type="ECO:0000256" key="5">
    <source>
        <dbReference type="PROSITE-ProRule" id="PRU00169"/>
    </source>
</evidence>
<dbReference type="CDD" id="cd06170">
    <property type="entry name" value="LuxR_C_like"/>
    <property type="match status" value="1"/>
</dbReference>
<accession>A0A1W1I7N5</accession>
<dbReference type="PROSITE" id="PS50043">
    <property type="entry name" value="HTH_LUXR_2"/>
    <property type="match status" value="1"/>
</dbReference>
<dbReference type="GO" id="GO:0003677">
    <property type="term" value="F:DNA binding"/>
    <property type="evidence" value="ECO:0007669"/>
    <property type="project" value="UniProtKB-KW"/>
</dbReference>
<dbReference type="SUPFAM" id="SSF52172">
    <property type="entry name" value="CheY-like"/>
    <property type="match status" value="1"/>
</dbReference>
<dbReference type="Pfam" id="PF00196">
    <property type="entry name" value="GerE"/>
    <property type="match status" value="1"/>
</dbReference>
<dbReference type="SMART" id="SM00448">
    <property type="entry name" value="REC"/>
    <property type="match status" value="1"/>
</dbReference>
<keyword evidence="4" id="KW-0804">Transcription</keyword>
<name>A0A1W1I7N5_9BACT</name>
<dbReference type="SMART" id="SM00421">
    <property type="entry name" value="HTH_LUXR"/>
    <property type="match status" value="1"/>
</dbReference>
<keyword evidence="3" id="KW-0238">DNA-binding</keyword>
<dbReference type="InterPro" id="IPR011006">
    <property type="entry name" value="CheY-like_superfamily"/>
</dbReference>
<dbReference type="AlphaFoldDB" id="A0A1W1I7N5"/>
<dbReference type="Gene3D" id="3.40.50.2300">
    <property type="match status" value="1"/>
</dbReference>
<proteinExistence type="predicted"/>
<dbReference type="PANTHER" id="PTHR43214">
    <property type="entry name" value="TWO-COMPONENT RESPONSE REGULATOR"/>
    <property type="match status" value="1"/>
</dbReference>
<feature type="domain" description="Response regulatory" evidence="7">
    <location>
        <begin position="5"/>
        <end position="119"/>
    </location>
</feature>
<dbReference type="InterPro" id="IPR039420">
    <property type="entry name" value="WalR-like"/>
</dbReference>
<protein>
    <submittedName>
        <fullName evidence="8">Two component transcriptional regulator, LuxR family</fullName>
    </submittedName>
</protein>
<dbReference type="OrthoDB" id="9796655at2"/>
<organism evidence="8 9">
    <name type="scientific">Nitrospira japonica</name>
    <dbReference type="NCBI Taxonomy" id="1325564"/>
    <lineage>
        <taxon>Bacteria</taxon>
        <taxon>Pseudomonadati</taxon>
        <taxon>Nitrospirota</taxon>
        <taxon>Nitrospiria</taxon>
        <taxon>Nitrospirales</taxon>
        <taxon>Nitrospiraceae</taxon>
        <taxon>Nitrospira</taxon>
    </lineage>
</organism>
<dbReference type="Pfam" id="PF00072">
    <property type="entry name" value="Response_reg"/>
    <property type="match status" value="1"/>
</dbReference>
<dbReference type="InterPro" id="IPR000792">
    <property type="entry name" value="Tscrpt_reg_LuxR_C"/>
</dbReference>
<dbReference type="PANTHER" id="PTHR43214:SF41">
    <property type="entry name" value="NITRATE_NITRITE RESPONSE REGULATOR PROTEIN NARP"/>
    <property type="match status" value="1"/>
</dbReference>